<evidence type="ECO:0000256" key="1">
    <source>
        <dbReference type="ARBA" id="ARBA00004141"/>
    </source>
</evidence>
<dbReference type="Proteomes" id="UP000663842">
    <property type="component" value="Unassembled WGS sequence"/>
</dbReference>
<keyword evidence="3 7" id="KW-1133">Transmembrane helix</keyword>
<gene>
    <name evidence="10" type="ORF">OVN521_LOCUS10883</name>
    <name evidence="11" type="ORF">UXM345_LOCUS12187</name>
    <name evidence="8" type="ORF">WKI299_LOCUS11054</name>
    <name evidence="9" type="ORF">XDN619_LOCUS10868</name>
</gene>
<dbReference type="EMBL" id="CAJNRF010004009">
    <property type="protein sequence ID" value="CAF2055155.1"/>
    <property type="molecule type" value="Genomic_DNA"/>
</dbReference>
<dbReference type="GO" id="GO:0022857">
    <property type="term" value="F:transmembrane transporter activity"/>
    <property type="evidence" value="ECO:0007669"/>
    <property type="project" value="TreeGrafter"/>
</dbReference>
<feature type="transmembrane region" description="Helical" evidence="7">
    <location>
        <begin position="807"/>
        <end position="840"/>
    </location>
</feature>
<dbReference type="EMBL" id="CAJOBF010001255">
    <property type="protein sequence ID" value="CAF3930895.1"/>
    <property type="molecule type" value="Genomic_DNA"/>
</dbReference>
<protein>
    <submittedName>
        <fullName evidence="11">Uncharacterized protein</fullName>
    </submittedName>
</protein>
<dbReference type="GO" id="GO:0016020">
    <property type="term" value="C:membrane"/>
    <property type="evidence" value="ECO:0007669"/>
    <property type="project" value="UniProtKB-SubCell"/>
</dbReference>
<feature type="transmembrane region" description="Helical" evidence="7">
    <location>
        <begin position="376"/>
        <end position="397"/>
    </location>
</feature>
<feature type="transmembrane region" description="Helical" evidence="7">
    <location>
        <begin position="475"/>
        <end position="495"/>
    </location>
</feature>
<evidence type="ECO:0000313" key="8">
    <source>
        <dbReference type="EMBL" id="CAF2055155.1"/>
    </source>
</evidence>
<feature type="transmembrane region" description="Helical" evidence="7">
    <location>
        <begin position="897"/>
        <end position="920"/>
    </location>
</feature>
<dbReference type="PANTHER" id="PTHR45951">
    <property type="entry name" value="PROTEIN DISPATCHED-RELATED"/>
    <property type="match status" value="1"/>
</dbReference>
<comment type="caution">
    <text evidence="11">The sequence shown here is derived from an EMBL/GenBank/DDBJ whole genome shotgun (WGS) entry which is preliminary data.</text>
</comment>
<keyword evidence="2 7" id="KW-0812">Transmembrane</keyword>
<comment type="subcellular location">
    <subcellularLocation>
        <location evidence="1">Membrane</location>
        <topology evidence="1">Multi-pass membrane protein</topology>
    </subcellularLocation>
</comment>
<proteinExistence type="predicted"/>
<feature type="transmembrane region" description="Helical" evidence="7">
    <location>
        <begin position="926"/>
        <end position="949"/>
    </location>
</feature>
<evidence type="ECO:0000256" key="3">
    <source>
        <dbReference type="ARBA" id="ARBA00022989"/>
    </source>
</evidence>
<dbReference type="Proteomes" id="UP000663856">
    <property type="component" value="Unassembled WGS sequence"/>
</dbReference>
<dbReference type="EMBL" id="CAJNRG010004039">
    <property type="protein sequence ID" value="CAF2062739.1"/>
    <property type="molecule type" value="Genomic_DNA"/>
</dbReference>
<evidence type="ECO:0000313" key="10">
    <source>
        <dbReference type="EMBL" id="CAF3926519.1"/>
    </source>
</evidence>
<dbReference type="GO" id="GO:0007224">
    <property type="term" value="P:smoothened signaling pathway"/>
    <property type="evidence" value="ECO:0007669"/>
    <property type="project" value="TreeGrafter"/>
</dbReference>
<feature type="transmembrane region" description="Helical" evidence="7">
    <location>
        <begin position="20"/>
        <end position="41"/>
    </location>
</feature>
<feature type="transmembrane region" description="Helical" evidence="7">
    <location>
        <begin position="403"/>
        <end position="428"/>
    </location>
</feature>
<evidence type="ECO:0000256" key="5">
    <source>
        <dbReference type="ARBA" id="ARBA00023180"/>
    </source>
</evidence>
<feature type="transmembrane region" description="Helical" evidence="7">
    <location>
        <begin position="304"/>
        <end position="326"/>
    </location>
</feature>
<accession>A0A819JL01</accession>
<evidence type="ECO:0000256" key="7">
    <source>
        <dbReference type="SAM" id="Phobius"/>
    </source>
</evidence>
<reference evidence="11" key="1">
    <citation type="submission" date="2021-02" db="EMBL/GenBank/DDBJ databases">
        <authorList>
            <person name="Nowell W R."/>
        </authorList>
    </citation>
    <scope>NUCLEOTIDE SEQUENCE</scope>
</reference>
<keyword evidence="13" id="KW-1185">Reference proteome</keyword>
<sequence>MRWMCSNHFQVKYARFLIKYHLIIFCWIFIMASICLVLLIYKRDEIHIEHLLKGFQAHGTKSSDDYRKLIALIRETQTTHLFPHSIHSKKFQQTPYSNFNPHIDPCSKRFYSPTCPILPYTELTFALNNNSTTLFDDITNFKTVCELEWLLRMRFTNCSLITNDSCCQFIGPVRLLFDGQFNSFEQCENLTLNQSEKFQSQWLSCNSSLCSNTQLHNYLQHLRSSSTFKIYINIENNTENLLDLYTYVDNKDYQYKFQLLSIKFDSNDEQIIFNYLLQTNLPLLCFTIILYLLCLVLFVKNIFFILIIILHVFITILFSSMIYIYVFHFPIAILNCTSIILYLFIIFIDSFLWYTCWSVNNHRRDDCTINRIMENLLIQIFYYLVPKNLVAMMTLVITYTNQIIVLQCFTVFSVLLVSISFFVSFTLYPVSFVFMLRHQSSIPTIEHCLYRLFKKTTHLCYINRAIPYLIVRLKAFWLISLTLISCMAFIIVFYWPKLQFNACRITFDTLPLHLPYEKAITMTKTFDIDITYYMGSRWEVPNESIIPANDIPTLDYNSENKMTSEIGGINTFEYALDKNLFSLINFCSQLKSLQEKQPTEYVTHERELFNKYHYEYPTSRMLNNHSFDYPSIASIKNKLNSSSLTINNIHCFGDLSASYSTYSSSNTKLSSIITDHQNQSNNCSLMCSSNSTSSLHECIQCLNSLYYNSNKYNDLFLVKNGIRFISDAQNPRYLLQTINYKWTLLSNINNFHEWKLLYENLKTNFIERFYSKRFSHLLFWWSSELFSTYTIMEQLQQEKFFLTGIKFLIILITLLLFTGILGILVTLTTLFNFITCIAVLTLLNYKLTVENMSHFTIVLIICSQYSILYSISYKLAPTFFFQRTNRTIYSLKQLCTTLFYLTFSIIVISTPCLFSSLPYLSKSAMIFIISSSISLIYSTFFLQSLLYYIGPADHTCFLMPWRLKFILTSGSHVNNGNDLSLRNSSNKSRRYQRMSTSSHAASSYFSQMFTGSTYFESEYSGVHDSLAVSARRRESSRSYQISHVVKRNSLLTGETIELYTPRASLAPYGQRRYSRHASVPRGVPTTGLARPLYVLSSASPYFQSSFTSQIPTRQRSPSSHVSRQSRSPSPYSSGGQSSGGQSSLGPASSLRPCYSAPRLHLSHHRLQTNCSKQTDILIEETSLLSSVQIREKSLMGIQRQDVVSSINEFAEPSVFPYEKLSAAKKRQMLKATSTESCGHKWLKRSNSS</sequence>
<organism evidence="11 12">
    <name type="scientific">Rotaria magnacalcarata</name>
    <dbReference type="NCBI Taxonomy" id="392030"/>
    <lineage>
        <taxon>Eukaryota</taxon>
        <taxon>Metazoa</taxon>
        <taxon>Spiralia</taxon>
        <taxon>Gnathifera</taxon>
        <taxon>Rotifera</taxon>
        <taxon>Eurotatoria</taxon>
        <taxon>Bdelloidea</taxon>
        <taxon>Philodinida</taxon>
        <taxon>Philodinidae</taxon>
        <taxon>Rotaria</taxon>
    </lineage>
</organism>
<dbReference type="SUPFAM" id="SSF82866">
    <property type="entry name" value="Multidrug efflux transporter AcrB transmembrane domain"/>
    <property type="match status" value="1"/>
</dbReference>
<feature type="region of interest" description="Disordered" evidence="6">
    <location>
        <begin position="1106"/>
        <end position="1149"/>
    </location>
</feature>
<evidence type="ECO:0000313" key="12">
    <source>
        <dbReference type="Proteomes" id="UP000663842"/>
    </source>
</evidence>
<dbReference type="Proteomes" id="UP000663887">
    <property type="component" value="Unassembled WGS sequence"/>
</dbReference>
<name>A0A819JL01_9BILA</name>
<feature type="transmembrane region" description="Helical" evidence="7">
    <location>
        <begin position="281"/>
        <end position="299"/>
    </location>
</feature>
<evidence type="ECO:0000256" key="4">
    <source>
        <dbReference type="ARBA" id="ARBA00023136"/>
    </source>
</evidence>
<dbReference type="EMBL" id="CAJOBG010001412">
    <property type="protein sequence ID" value="CAF3926519.1"/>
    <property type="molecule type" value="Genomic_DNA"/>
</dbReference>
<keyword evidence="4 7" id="KW-0472">Membrane</keyword>
<feature type="compositionally biased region" description="Low complexity" evidence="6">
    <location>
        <begin position="1113"/>
        <end position="1149"/>
    </location>
</feature>
<dbReference type="Proteomes" id="UP000663866">
    <property type="component" value="Unassembled WGS sequence"/>
</dbReference>
<dbReference type="InterPro" id="IPR052081">
    <property type="entry name" value="Dispatched_Hh_regulator"/>
</dbReference>
<evidence type="ECO:0000313" key="9">
    <source>
        <dbReference type="EMBL" id="CAF2062739.1"/>
    </source>
</evidence>
<feature type="transmembrane region" description="Helical" evidence="7">
    <location>
        <begin position="332"/>
        <end position="355"/>
    </location>
</feature>
<evidence type="ECO:0000313" key="11">
    <source>
        <dbReference type="EMBL" id="CAF3930895.1"/>
    </source>
</evidence>
<evidence type="ECO:0000256" key="2">
    <source>
        <dbReference type="ARBA" id="ARBA00022692"/>
    </source>
</evidence>
<dbReference type="PANTHER" id="PTHR45951:SF3">
    <property type="entry name" value="PROTEIN DISPATCHED"/>
    <property type="match status" value="1"/>
</dbReference>
<keyword evidence="5" id="KW-0325">Glycoprotein</keyword>
<feature type="transmembrane region" description="Helical" evidence="7">
    <location>
        <begin position="852"/>
        <end position="876"/>
    </location>
</feature>
<evidence type="ECO:0000256" key="6">
    <source>
        <dbReference type="SAM" id="MobiDB-lite"/>
    </source>
</evidence>
<evidence type="ECO:0000313" key="13">
    <source>
        <dbReference type="Proteomes" id="UP000663866"/>
    </source>
</evidence>
<dbReference type="AlphaFoldDB" id="A0A819JL01"/>